<reference evidence="2 3" key="1">
    <citation type="submission" date="2014-07" db="EMBL/GenBank/DDBJ databases">
        <title>Draft Genome Sequence of Gephyronic Acid Producer, Cystobacter violaceus Strain Cb vi76.</title>
        <authorList>
            <person name="Stevens D.C."/>
            <person name="Young J."/>
            <person name="Carmichael R."/>
            <person name="Tan J."/>
            <person name="Taylor R.E."/>
        </authorList>
    </citation>
    <scope>NUCLEOTIDE SEQUENCE [LARGE SCALE GENOMIC DNA]</scope>
    <source>
        <strain evidence="2 3">Cb vi76</strain>
    </source>
</reference>
<dbReference type="InterPro" id="IPR015889">
    <property type="entry name" value="Intradiol_dOase_core"/>
</dbReference>
<dbReference type="AlphaFoldDB" id="A0A084SKQ1"/>
<organism evidence="2 3">
    <name type="scientific">Archangium violaceum Cb vi76</name>
    <dbReference type="NCBI Taxonomy" id="1406225"/>
    <lineage>
        <taxon>Bacteria</taxon>
        <taxon>Pseudomonadati</taxon>
        <taxon>Myxococcota</taxon>
        <taxon>Myxococcia</taxon>
        <taxon>Myxococcales</taxon>
        <taxon>Cystobacterineae</taxon>
        <taxon>Archangiaceae</taxon>
        <taxon>Archangium</taxon>
    </lineage>
</organism>
<dbReference type="Gene3D" id="2.60.40.1120">
    <property type="entry name" value="Carboxypeptidase-like, regulatory domain"/>
    <property type="match status" value="4"/>
</dbReference>
<dbReference type="InterPro" id="IPR013784">
    <property type="entry name" value="Carb-bd-like_fold"/>
</dbReference>
<dbReference type="Pfam" id="PF13620">
    <property type="entry name" value="CarboxypepD_reg"/>
    <property type="match status" value="4"/>
</dbReference>
<dbReference type="GO" id="GO:0005506">
    <property type="term" value="F:iron ion binding"/>
    <property type="evidence" value="ECO:0007669"/>
    <property type="project" value="InterPro"/>
</dbReference>
<dbReference type="SUPFAM" id="SSF49482">
    <property type="entry name" value="Aromatic compound dioxygenase"/>
    <property type="match status" value="1"/>
</dbReference>
<evidence type="ECO:0008006" key="4">
    <source>
        <dbReference type="Google" id="ProtNLM"/>
    </source>
</evidence>
<dbReference type="EMBL" id="JPMI01000266">
    <property type="protein sequence ID" value="KFA89036.1"/>
    <property type="molecule type" value="Genomic_DNA"/>
</dbReference>
<comment type="caution">
    <text evidence="2">The sequence shown here is derived from an EMBL/GenBank/DDBJ whole genome shotgun (WGS) entry which is preliminary data.</text>
</comment>
<sequence length="736" mass="80166">MWSAALGVLALVLWFASSGTPGESSPGGQAGSHDSRVGAGSTLRAFFSSEPPATGDSSPRIRGTVRSARGPVAGARVFASGVVAGESLSALPCRQGAEEDPERSMLECASSFQLSGLINERSGDAPVLARATSEDDGSFSLEGLKAGHYALWVESPEGVGMRQDVPAGAEGVELLLGEGVRVSGLVSNEERVPVAGVLVTAVFTAHSRFFEAVTDATGHYRLGPLPRGEYVLLASKDGLLPIHTTFTAYGRELERKFVMYRPRRISGQVLAAGAPAAGVTVRTWVHEERTEREVLTDAAGRFSLEGLAPITHELTARRDELWASTRVDFNTEDPFRFLVERTDVTLELEPIVEVTGIVRDEAGRPIAEANVELTELDEEEEEEEDSYSMPVSSAWTDAEGRYQVGPARPGRLRLEILRLRHFAGASHEAVFQPGTRTVDFVLERAEGEEEEEEDVPEASREPRPMVVGEVVDELGAPVSKAEVSVWPEVGTWMGGQLERTRTDVKGHFSFSAPPEGRYRLVAEFAQDDVTHTAVRVVEVVGKGETHVQLRFEPGQVLSGVVVDPRGQPVEGARVELRSALRTQFYHHGRPVRSWRGNQLTGPDGRFTFQSVSGEHLELAVMKEDYVLACAEQEDGRIALPVKAGERELRVVLLRDATATGRLVQKDGSPVTTFVLNDNVWRDGHFTVPIRCNGTLQLEFIIPNEAQVPGPHRRIRRSVSVREEVDTDLGEIVLDGT</sequence>
<evidence type="ECO:0000313" key="3">
    <source>
        <dbReference type="Proteomes" id="UP000028547"/>
    </source>
</evidence>
<evidence type="ECO:0000313" key="2">
    <source>
        <dbReference type="EMBL" id="KFA89036.1"/>
    </source>
</evidence>
<dbReference type="GO" id="GO:0016702">
    <property type="term" value="F:oxidoreductase activity, acting on single donors with incorporation of molecular oxygen, incorporation of two atoms of oxygen"/>
    <property type="evidence" value="ECO:0007669"/>
    <property type="project" value="InterPro"/>
</dbReference>
<dbReference type="PANTHER" id="PTHR33711:SF10">
    <property type="entry name" value="INTRADIOL RING-CLEAVAGE DIOXYGENASES DOMAIN-CONTAINING PROTEIN"/>
    <property type="match status" value="1"/>
</dbReference>
<gene>
    <name evidence="2" type="ORF">Q664_37395</name>
</gene>
<accession>A0A084SKQ1</accession>
<dbReference type="Proteomes" id="UP000028547">
    <property type="component" value="Unassembled WGS sequence"/>
</dbReference>
<dbReference type="Gene3D" id="2.60.130.10">
    <property type="entry name" value="Aromatic compound dioxygenase"/>
    <property type="match status" value="1"/>
</dbReference>
<dbReference type="SUPFAM" id="SSF49464">
    <property type="entry name" value="Carboxypeptidase regulatory domain-like"/>
    <property type="match status" value="3"/>
</dbReference>
<dbReference type="PANTHER" id="PTHR33711">
    <property type="entry name" value="DIOXYGENASE, PUTATIVE (AFU_ORTHOLOGUE AFUA_2G02910)-RELATED"/>
    <property type="match status" value="1"/>
</dbReference>
<feature type="signal peptide" evidence="1">
    <location>
        <begin position="1"/>
        <end position="19"/>
    </location>
</feature>
<protein>
    <recommendedName>
        <fullName evidence="4">Carboxypeptidase regulatory-like domain-containing protein</fullName>
    </recommendedName>
</protein>
<proteinExistence type="predicted"/>
<name>A0A084SKQ1_9BACT</name>
<keyword evidence="1" id="KW-0732">Signal</keyword>
<evidence type="ECO:0000256" key="1">
    <source>
        <dbReference type="SAM" id="SignalP"/>
    </source>
</evidence>
<dbReference type="GO" id="GO:0030246">
    <property type="term" value="F:carbohydrate binding"/>
    <property type="evidence" value="ECO:0007669"/>
    <property type="project" value="InterPro"/>
</dbReference>
<dbReference type="InterPro" id="IPR050770">
    <property type="entry name" value="Intradiol_RC_Dioxygenase"/>
</dbReference>
<feature type="chain" id="PRO_5001781366" description="Carboxypeptidase regulatory-like domain-containing protein" evidence="1">
    <location>
        <begin position="20"/>
        <end position="736"/>
    </location>
</feature>
<dbReference type="SUPFAM" id="SSF49452">
    <property type="entry name" value="Starch-binding domain-like"/>
    <property type="match status" value="1"/>
</dbReference>
<dbReference type="InterPro" id="IPR008969">
    <property type="entry name" value="CarboxyPept-like_regulatory"/>
</dbReference>